<feature type="compositionally biased region" description="Basic and acidic residues" evidence="3">
    <location>
        <begin position="836"/>
        <end position="846"/>
    </location>
</feature>
<proteinExistence type="inferred from homology"/>
<evidence type="ECO:0000313" key="4">
    <source>
        <dbReference type="EMBL" id="PFX20879.1"/>
    </source>
</evidence>
<dbReference type="EMBL" id="LSMT01000299">
    <property type="protein sequence ID" value="PFX20879.1"/>
    <property type="molecule type" value="Genomic_DNA"/>
</dbReference>
<comment type="caution">
    <text evidence="4">The sequence shown here is derived from an EMBL/GenBank/DDBJ whole genome shotgun (WGS) entry which is preliminary data.</text>
</comment>
<name>A0A2B4RVL9_STYPI</name>
<feature type="compositionally biased region" description="Basic and acidic residues" evidence="3">
    <location>
        <begin position="194"/>
        <end position="207"/>
    </location>
</feature>
<sequence length="1133" mass="125784">MEDIARKKFTYDHVSSYKARGKVGASDRNFRAQRASEKRHLSRMDAISKRRRMPLSPLADENVVDKCTTAGENGDELQDKPSKPQLSRREQLVKWQEERKLKKGSESQKKKSFVVRHVKHQEDAALYSIISVKKLNRGLTQPVKPDPCAANKPDKRVTRASARIATKESSKATNLKSNMVKKVEPKSKAAHNNKLKEKAKLSSDRTGRVTGQSVQMKSSSTGKNVAVSQFSEKAEPQNQVKTRSQVKKLQEKLTRSVKDTQQISLEGTKPEFTKLNLPAMENIKNTVSFGRGSSEGVERGVQNQGSELQLPSLAPKDFQFTAPGGINTFTYLSKTFKFQPLSPKSAAEFIFPTSASSFFSPNEGKSTEPMQTESTAWANPVAVCHMNSTHDEKEHGGQQMDDRKVEKCDSSNGQEDSHVDMKNGTASCPTDAKMIVNSQGQSTLVKEADDVSDLDSQQDASYFRDLVAKETDRLNEICSKWERINTDEENLSEEVTGQIRTVIGQAQLLIDQRFRQFSGLIDLSEDKTAEKQATASDLQGFWEMIYFQVEDVNAKFHALEKLKENNWQEEEMKTKKSLKKTKTKKLPANVGAKVDNKAAATRNRIQEMRMAMKAKMAEEKEKLRAEKRHQQEEAFVTILTPVKKSKRNDGSDEVVLTPVRRSIRKTPQLRVMAGNSTPVIVTTPKIISEDSTRLRLTPDNGIQPSEMVVTGTRMKLEEPSEESVCEMECKKEDDEMHCDFEQGKQEVLKSACKTTQDKPRKTPGKVTFQSPGHEITPACAAHERVGSPMETADEDNANSGESKAKRLTPRRFSARKCRSRSGTPYYQQRPRRRVSAIHEGDPRGTESTECSSSESDGEAKPTTQCPRSGLRRSLRRTPSKYRDSAPLETAIAGKTPEEISVKLFQTTEEPSASDSSKNGQEPDAFCRYLCPSSSDEEDIGKKPVDSVEHVDEIVFDDKEPKLEDADLGADVNLTPPDEPVTFLKPSITKSEPKSGRTPIHILRYLSDMDTPTPNSRQITPMPKTTIFVSPSENSKTPALGDSLGMMSPANVVRRFPASNDGSPLVTLTAVPGKEGSAGVTPRSQLAAFNLDSPARSEKRRDSVFFAPMSTSVVGAVDNLMSFSPVVEANESGS</sequence>
<feature type="coiled-coil region" evidence="2">
    <location>
        <begin position="602"/>
        <end position="633"/>
    </location>
</feature>
<evidence type="ECO:0000256" key="3">
    <source>
        <dbReference type="SAM" id="MobiDB-lite"/>
    </source>
</evidence>
<dbReference type="AlphaFoldDB" id="A0A2B4RVL9"/>
<dbReference type="InterPro" id="IPR005026">
    <property type="entry name" value="SAPAP"/>
</dbReference>
<feature type="compositionally biased region" description="Polar residues" evidence="3">
    <location>
        <begin position="1026"/>
        <end position="1036"/>
    </location>
</feature>
<reference evidence="5" key="1">
    <citation type="journal article" date="2017" name="bioRxiv">
        <title>Comparative analysis of the genomes of Stylophora pistillata and Acropora digitifera provides evidence for extensive differences between species of corals.</title>
        <authorList>
            <person name="Voolstra C.R."/>
            <person name="Li Y."/>
            <person name="Liew Y.J."/>
            <person name="Baumgarten S."/>
            <person name="Zoccola D."/>
            <person name="Flot J.-F."/>
            <person name="Tambutte S."/>
            <person name="Allemand D."/>
            <person name="Aranda M."/>
        </authorList>
    </citation>
    <scope>NUCLEOTIDE SEQUENCE [LARGE SCALE GENOMIC DNA]</scope>
</reference>
<feature type="region of interest" description="Disordered" evidence="3">
    <location>
        <begin position="754"/>
        <end position="1042"/>
    </location>
</feature>
<feature type="compositionally biased region" description="Polar residues" evidence="3">
    <location>
        <begin position="1009"/>
        <end position="1018"/>
    </location>
</feature>
<dbReference type="Pfam" id="PF03359">
    <property type="entry name" value="GKAP"/>
    <property type="match status" value="1"/>
</dbReference>
<dbReference type="STRING" id="50429.A0A2B4RVL9"/>
<feature type="compositionally biased region" description="Basic residues" evidence="3">
    <location>
        <begin position="805"/>
        <end position="819"/>
    </location>
</feature>
<dbReference type="GO" id="GO:0023052">
    <property type="term" value="P:signaling"/>
    <property type="evidence" value="ECO:0007669"/>
    <property type="project" value="InterPro"/>
</dbReference>
<feature type="region of interest" description="Disordered" evidence="3">
    <location>
        <begin position="390"/>
        <end position="424"/>
    </location>
</feature>
<feature type="compositionally biased region" description="Polar residues" evidence="3">
    <location>
        <begin position="209"/>
        <end position="243"/>
    </location>
</feature>
<dbReference type="PANTHER" id="PTHR12353:SF1">
    <property type="entry name" value="DISKS LARGE-ASSOCIATED PROTEIN 5"/>
    <property type="match status" value="1"/>
</dbReference>
<feature type="compositionally biased region" description="Polar residues" evidence="3">
    <location>
        <begin position="903"/>
        <end position="919"/>
    </location>
</feature>
<dbReference type="Proteomes" id="UP000225706">
    <property type="component" value="Unassembled WGS sequence"/>
</dbReference>
<comment type="similarity">
    <text evidence="1">Belongs to the SAPAP family.</text>
</comment>
<dbReference type="PANTHER" id="PTHR12353">
    <property type="entry name" value="DISKS LARGE-ASSOCIATED PROTEIN DAP SAP90/PSD-95-ASSOCIATED PROTEIN"/>
    <property type="match status" value="1"/>
</dbReference>
<organism evidence="4 5">
    <name type="scientific">Stylophora pistillata</name>
    <name type="common">Smooth cauliflower coral</name>
    <dbReference type="NCBI Taxonomy" id="50429"/>
    <lineage>
        <taxon>Eukaryota</taxon>
        <taxon>Metazoa</taxon>
        <taxon>Cnidaria</taxon>
        <taxon>Anthozoa</taxon>
        <taxon>Hexacorallia</taxon>
        <taxon>Scleractinia</taxon>
        <taxon>Astrocoeniina</taxon>
        <taxon>Pocilloporidae</taxon>
        <taxon>Stylophora</taxon>
    </lineage>
</organism>
<feature type="compositionally biased region" description="Basic and acidic residues" evidence="3">
    <location>
        <begin position="939"/>
        <end position="964"/>
    </location>
</feature>
<feature type="compositionally biased region" description="Basic and acidic residues" evidence="3">
    <location>
        <begin position="77"/>
        <end position="91"/>
    </location>
</feature>
<keyword evidence="5" id="KW-1185">Reference proteome</keyword>
<evidence type="ECO:0000313" key="5">
    <source>
        <dbReference type="Proteomes" id="UP000225706"/>
    </source>
</evidence>
<protein>
    <submittedName>
        <fullName evidence="4">Disks large-associated protein 5</fullName>
    </submittedName>
</protein>
<keyword evidence="2" id="KW-0175">Coiled coil</keyword>
<feature type="region of interest" description="Disordered" evidence="3">
    <location>
        <begin position="182"/>
        <end position="243"/>
    </location>
</feature>
<evidence type="ECO:0000256" key="1">
    <source>
        <dbReference type="ARBA" id="ARBA00008839"/>
    </source>
</evidence>
<feature type="compositionally biased region" description="Basic residues" evidence="3">
    <location>
        <begin position="869"/>
        <end position="879"/>
    </location>
</feature>
<gene>
    <name evidence="4" type="primary">Dlgap5</name>
    <name evidence="4" type="ORF">AWC38_SpisGene14634</name>
</gene>
<feature type="compositionally biased region" description="Basic and acidic residues" evidence="3">
    <location>
        <begin position="390"/>
        <end position="421"/>
    </location>
</feature>
<dbReference type="OrthoDB" id="5971971at2759"/>
<evidence type="ECO:0000256" key="2">
    <source>
        <dbReference type="SAM" id="Coils"/>
    </source>
</evidence>
<accession>A0A2B4RVL9</accession>
<feature type="compositionally biased region" description="Basic and acidic residues" evidence="3">
    <location>
        <begin position="28"/>
        <end position="48"/>
    </location>
</feature>
<feature type="region of interest" description="Disordered" evidence="3">
    <location>
        <begin position="23"/>
        <end position="91"/>
    </location>
</feature>